<keyword evidence="3" id="KW-1185">Reference proteome</keyword>
<evidence type="ECO:0000313" key="3">
    <source>
        <dbReference type="Proteomes" id="UP000034954"/>
    </source>
</evidence>
<keyword evidence="1" id="KW-0472">Membrane</keyword>
<name>A0A0M2UT83_9BACT</name>
<dbReference type="Proteomes" id="UP000034954">
    <property type="component" value="Unassembled WGS sequence"/>
</dbReference>
<feature type="transmembrane region" description="Helical" evidence="1">
    <location>
        <begin position="15"/>
        <end position="32"/>
    </location>
</feature>
<accession>A0A0M2UT83</accession>
<dbReference type="EMBL" id="LAQJ01000206">
    <property type="protein sequence ID" value="KKO19268.1"/>
    <property type="molecule type" value="Genomic_DNA"/>
</dbReference>
<proteinExistence type="predicted"/>
<gene>
    <name evidence="2" type="ORF">BROFUL_02024</name>
</gene>
<sequence>MTHKIGTVEMDDAPLTIRIIFQCVTFSSVLFGKPMKFYRCRSVRHANI</sequence>
<evidence type="ECO:0000256" key="1">
    <source>
        <dbReference type="SAM" id="Phobius"/>
    </source>
</evidence>
<protein>
    <submittedName>
        <fullName evidence="2">Uncharacterized protein</fullName>
    </submittedName>
</protein>
<evidence type="ECO:0000313" key="2">
    <source>
        <dbReference type="EMBL" id="KKO19268.1"/>
    </source>
</evidence>
<organism evidence="2 3">
    <name type="scientific">Candidatus Brocadia fulgida</name>
    <dbReference type="NCBI Taxonomy" id="380242"/>
    <lineage>
        <taxon>Bacteria</taxon>
        <taxon>Pseudomonadati</taxon>
        <taxon>Planctomycetota</taxon>
        <taxon>Candidatus Brocadiia</taxon>
        <taxon>Candidatus Brocadiales</taxon>
        <taxon>Candidatus Brocadiaceae</taxon>
        <taxon>Candidatus Brocadia</taxon>
    </lineage>
</organism>
<comment type="caution">
    <text evidence="2">The sequence shown here is derived from an EMBL/GenBank/DDBJ whole genome shotgun (WGS) entry which is preliminary data.</text>
</comment>
<keyword evidence="1" id="KW-0812">Transmembrane</keyword>
<dbReference type="AlphaFoldDB" id="A0A0M2UT83"/>
<keyword evidence="1" id="KW-1133">Transmembrane helix</keyword>
<reference evidence="2 3" key="1">
    <citation type="journal article" date="2013" name="BMC Microbiol.">
        <title>Identification of the type II cytochrome c maturation pathway in anammox bacteria by comparative genomics.</title>
        <authorList>
            <person name="Ferousi C."/>
            <person name="Speth D.R."/>
            <person name="Reimann J."/>
            <person name="Op den Camp H.J."/>
            <person name="Allen J.W."/>
            <person name="Keltjens J.T."/>
            <person name="Jetten M.S."/>
        </authorList>
    </citation>
    <scope>NUCLEOTIDE SEQUENCE [LARGE SCALE GENOMIC DNA]</scope>
    <source>
        <strain evidence="2">RU1</strain>
    </source>
</reference>